<evidence type="ECO:0000313" key="2">
    <source>
        <dbReference type="EMBL" id="CAE8631879.1"/>
    </source>
</evidence>
<dbReference type="Proteomes" id="UP000654075">
    <property type="component" value="Unassembled WGS sequence"/>
</dbReference>
<accession>A0A813H2J5</accession>
<gene>
    <name evidence="2" type="ORF">PGLA1383_LOCUS47879</name>
</gene>
<comment type="caution">
    <text evidence="2">The sequence shown here is derived from an EMBL/GenBank/DDBJ whole genome shotgun (WGS) entry which is preliminary data.</text>
</comment>
<dbReference type="OrthoDB" id="435582at2759"/>
<sequence>MEQRTIDIVKRPFCAGSYASVDALARQAVNDLARDFFGRVSFVERDAREKVHDWRLHGLPPGQFPGFALAADLTHNASRHALLGHSHTEFWARSDATKTLSEFLEDALAGRLEESRMSEAPPDETGEELERRPGSVRKLVGRQCRHILEASQTEVLIEAYDEWRRDHSRRTLQLDTLAPMLAQLNITVYRLDLGYNECPRDLLPIIAAGYSGYFFVQPRARELGHKTQRLKKLDPDFGKVLNFVQKHSSAKPDASRLLVDFESAMSILEGTQADWLQGWGAQVVAGVIGLVGVLSFRLLRARARSARTSPQALAATSGASS</sequence>
<keyword evidence="1" id="KW-0812">Transmembrane</keyword>
<name>A0A813H2J5_POLGL</name>
<evidence type="ECO:0000313" key="3">
    <source>
        <dbReference type="Proteomes" id="UP000654075"/>
    </source>
</evidence>
<reference evidence="2" key="1">
    <citation type="submission" date="2021-02" db="EMBL/GenBank/DDBJ databases">
        <authorList>
            <person name="Dougan E. K."/>
            <person name="Rhodes N."/>
            <person name="Thang M."/>
            <person name="Chan C."/>
        </authorList>
    </citation>
    <scope>NUCLEOTIDE SEQUENCE</scope>
</reference>
<proteinExistence type="predicted"/>
<feature type="transmembrane region" description="Helical" evidence="1">
    <location>
        <begin position="279"/>
        <end position="299"/>
    </location>
</feature>
<organism evidence="2 3">
    <name type="scientific">Polarella glacialis</name>
    <name type="common">Dinoflagellate</name>
    <dbReference type="NCBI Taxonomy" id="89957"/>
    <lineage>
        <taxon>Eukaryota</taxon>
        <taxon>Sar</taxon>
        <taxon>Alveolata</taxon>
        <taxon>Dinophyceae</taxon>
        <taxon>Suessiales</taxon>
        <taxon>Suessiaceae</taxon>
        <taxon>Polarella</taxon>
    </lineage>
</organism>
<dbReference type="EMBL" id="CAJNNV010030231">
    <property type="protein sequence ID" value="CAE8631879.1"/>
    <property type="molecule type" value="Genomic_DNA"/>
</dbReference>
<protein>
    <submittedName>
        <fullName evidence="2">Uncharacterized protein</fullName>
    </submittedName>
</protein>
<keyword evidence="1" id="KW-1133">Transmembrane helix</keyword>
<keyword evidence="1" id="KW-0472">Membrane</keyword>
<keyword evidence="3" id="KW-1185">Reference proteome</keyword>
<dbReference type="AlphaFoldDB" id="A0A813H2J5"/>
<evidence type="ECO:0000256" key="1">
    <source>
        <dbReference type="SAM" id="Phobius"/>
    </source>
</evidence>